<reference evidence="2 3" key="1">
    <citation type="journal article" date="2020" name="Microb. Ecol.">
        <title>Ecogenomics of the Marine Benthic Filamentous Cyanobacterium Adonisia.</title>
        <authorList>
            <person name="Walter J.M."/>
            <person name="Coutinho F.H."/>
            <person name="Leomil L."/>
            <person name="Hargreaves P.I."/>
            <person name="Campeao M.E."/>
            <person name="Vieira V.V."/>
            <person name="Silva B.S."/>
            <person name="Fistarol G.O."/>
            <person name="Salomon P.S."/>
            <person name="Sawabe T."/>
            <person name="Mino S."/>
            <person name="Hosokawa M."/>
            <person name="Miyashita H."/>
            <person name="Maruyama F."/>
            <person name="van Verk M.C."/>
            <person name="Dutilh B.E."/>
            <person name="Thompson C.C."/>
            <person name="Thompson F.L."/>
        </authorList>
    </citation>
    <scope>NUCLEOTIDE SEQUENCE [LARGE SCALE GENOMIC DNA]</scope>
    <source>
        <strain evidence="2 3">CCMR0081</strain>
    </source>
</reference>
<proteinExistence type="predicted"/>
<feature type="domain" description="AAA" evidence="1">
    <location>
        <begin position="16"/>
        <end position="197"/>
    </location>
</feature>
<accession>A0A6M0RL88</accession>
<dbReference type="EMBL" id="QXHD01000004">
    <property type="protein sequence ID" value="NEZ56975.1"/>
    <property type="molecule type" value="Genomic_DNA"/>
</dbReference>
<evidence type="ECO:0000313" key="3">
    <source>
        <dbReference type="Proteomes" id="UP000481033"/>
    </source>
</evidence>
<name>A0A6M0RL88_9CYAN</name>
<sequence>MYPVRCTVVQLWIGTMIIAIAAIKGGVGKTTITFCLAATLAHLGKKVLCIDLDHQGDLSSAMGVERDASSPDIGQILYAPKRDQADLMAQGIIDVQGWCHLLTPGMDLGGYQTEIEKGLSSESRLRDALAQFNSIYENYDYVLLDTPKGEGLFTKNALVACDEVLVPVQTEYFALKNIPELLQMVSQIADRANPDLRVSTLVPNRMKSTSLHKSIHQQIIDWDVRTHLPHQAEESWTSPPIRDLTVYSELSAQGESLYSYSSVKEEHRKPFVAIAEYLESLRSSSNLLEVETVG</sequence>
<organism evidence="2 3">
    <name type="scientific">Adonisia turfae CCMR0081</name>
    <dbReference type="NCBI Taxonomy" id="2292702"/>
    <lineage>
        <taxon>Bacteria</taxon>
        <taxon>Bacillati</taxon>
        <taxon>Cyanobacteriota</taxon>
        <taxon>Adonisia</taxon>
        <taxon>Adonisia turfae</taxon>
    </lineage>
</organism>
<dbReference type="InterPro" id="IPR027417">
    <property type="entry name" value="P-loop_NTPase"/>
</dbReference>
<comment type="caution">
    <text evidence="2">The sequence shown here is derived from an EMBL/GenBank/DDBJ whole genome shotgun (WGS) entry which is preliminary data.</text>
</comment>
<dbReference type="Gene3D" id="3.40.50.300">
    <property type="entry name" value="P-loop containing nucleotide triphosphate hydrolases"/>
    <property type="match status" value="1"/>
</dbReference>
<dbReference type="PANTHER" id="PTHR13696:SF99">
    <property type="entry name" value="COBYRINIC ACID AC-DIAMIDE SYNTHASE"/>
    <property type="match status" value="1"/>
</dbReference>
<dbReference type="InterPro" id="IPR025669">
    <property type="entry name" value="AAA_dom"/>
</dbReference>
<gene>
    <name evidence="2" type="ORF">DXZ20_15055</name>
</gene>
<protein>
    <submittedName>
        <fullName evidence="2">Chromosome partitioning protein ParA</fullName>
    </submittedName>
</protein>
<dbReference type="SUPFAM" id="SSF52540">
    <property type="entry name" value="P-loop containing nucleoside triphosphate hydrolases"/>
    <property type="match status" value="1"/>
</dbReference>
<dbReference type="InterPro" id="IPR050678">
    <property type="entry name" value="DNA_Partitioning_ATPase"/>
</dbReference>
<dbReference type="CDD" id="cd02042">
    <property type="entry name" value="ParAB_family"/>
    <property type="match status" value="1"/>
</dbReference>
<dbReference type="PANTHER" id="PTHR13696">
    <property type="entry name" value="P-LOOP CONTAINING NUCLEOSIDE TRIPHOSPHATE HYDROLASE"/>
    <property type="match status" value="1"/>
</dbReference>
<dbReference type="Pfam" id="PF13614">
    <property type="entry name" value="AAA_31"/>
    <property type="match status" value="1"/>
</dbReference>
<evidence type="ECO:0000313" key="2">
    <source>
        <dbReference type="EMBL" id="NEZ56975.1"/>
    </source>
</evidence>
<dbReference type="Proteomes" id="UP000481033">
    <property type="component" value="Unassembled WGS sequence"/>
</dbReference>
<evidence type="ECO:0000259" key="1">
    <source>
        <dbReference type="Pfam" id="PF13614"/>
    </source>
</evidence>
<keyword evidence="3" id="KW-1185">Reference proteome</keyword>
<dbReference type="AlphaFoldDB" id="A0A6M0RL88"/>